<evidence type="ECO:0008006" key="3">
    <source>
        <dbReference type="Google" id="ProtNLM"/>
    </source>
</evidence>
<accession>A0AAN8FKX4</accession>
<dbReference type="EMBL" id="WIXE01012183">
    <property type="protein sequence ID" value="KAK5976122.1"/>
    <property type="molecule type" value="Genomic_DNA"/>
</dbReference>
<proteinExistence type="predicted"/>
<comment type="caution">
    <text evidence="1">The sequence shown here is derived from an EMBL/GenBank/DDBJ whole genome shotgun (WGS) entry which is preliminary data.</text>
</comment>
<protein>
    <recommendedName>
        <fullName evidence="3">Transposase</fullName>
    </recommendedName>
</protein>
<reference evidence="1 2" key="1">
    <citation type="submission" date="2019-10" db="EMBL/GenBank/DDBJ databases">
        <title>Assembly and Annotation for the nematode Trichostrongylus colubriformis.</title>
        <authorList>
            <person name="Martin J."/>
        </authorList>
    </citation>
    <scope>NUCLEOTIDE SEQUENCE [LARGE SCALE GENOMIC DNA]</scope>
    <source>
        <strain evidence="1">G859</strain>
        <tissue evidence="1">Whole worm</tissue>
    </source>
</reference>
<evidence type="ECO:0000313" key="2">
    <source>
        <dbReference type="Proteomes" id="UP001331761"/>
    </source>
</evidence>
<evidence type="ECO:0000313" key="1">
    <source>
        <dbReference type="EMBL" id="KAK5976122.1"/>
    </source>
</evidence>
<dbReference type="Proteomes" id="UP001331761">
    <property type="component" value="Unassembled WGS sequence"/>
</dbReference>
<gene>
    <name evidence="1" type="ORF">GCK32_017319</name>
</gene>
<sequence length="292" mass="33238">MIGKVLISDARTKLVLHTEVLHRSETENISTRMEVEGLKRLMSHYYDGWHLVKWLGNELRKVSKVRNCEGVWTEKVKTHLWAAIHSGVESGADIRALFNTCLMHVAGVHQWPLNELTGRFTSCPHDSLPGPRLQDLSADSEAYQNFRDVILTKSFQRDLMKASTYGGTSICEAKNALDRIYCRKEIFYPIATYPLYAMMATLHINTLRLAEISGERKVLKTREVQRKYLDRKSKQVLKSPAKHLGRDLVLDGVLNGRLIALQAKYQSGVPQWVVDLMDAEDEYECSCDSVSS</sequence>
<name>A0AAN8FKX4_TRICO</name>
<dbReference type="PANTHER" id="PTHR31751:SF42">
    <property type="entry name" value="PROTEIN CBG10204"/>
    <property type="match status" value="1"/>
</dbReference>
<keyword evidence="2" id="KW-1185">Reference proteome</keyword>
<organism evidence="1 2">
    <name type="scientific">Trichostrongylus colubriformis</name>
    <name type="common">Black scour worm</name>
    <dbReference type="NCBI Taxonomy" id="6319"/>
    <lineage>
        <taxon>Eukaryota</taxon>
        <taxon>Metazoa</taxon>
        <taxon>Ecdysozoa</taxon>
        <taxon>Nematoda</taxon>
        <taxon>Chromadorea</taxon>
        <taxon>Rhabditida</taxon>
        <taxon>Rhabditina</taxon>
        <taxon>Rhabditomorpha</taxon>
        <taxon>Strongyloidea</taxon>
        <taxon>Trichostrongylidae</taxon>
        <taxon>Trichostrongylus</taxon>
    </lineage>
</organism>
<dbReference type="AlphaFoldDB" id="A0AAN8FKX4"/>
<dbReference type="PANTHER" id="PTHR31751">
    <property type="entry name" value="SI:CH211-108C17.2-RELATED-RELATED"/>
    <property type="match status" value="1"/>
</dbReference>